<proteinExistence type="inferred from homology"/>
<reference evidence="5" key="1">
    <citation type="submission" date="2010-03" db="EMBL/GenBank/DDBJ databases">
        <title>The complete chromosome of Tsukamurella paurometabola DSM 20162.</title>
        <authorList>
            <consortium name="US DOE Joint Genome Institute (JGI-PGF)"/>
            <person name="Lucas S."/>
            <person name="Copeland A."/>
            <person name="Lapidus A."/>
            <person name="Glavina del Rio T."/>
            <person name="Dalin E."/>
            <person name="Tice H."/>
            <person name="Bruce D."/>
            <person name="Goodwin L."/>
            <person name="Pitluck S."/>
            <person name="Kyrpides N."/>
            <person name="Mavromatis K."/>
            <person name="Ivanova N."/>
            <person name="Mikhailova N."/>
            <person name="Munk A.C."/>
            <person name="Brettin T."/>
            <person name="Detter J.C."/>
            <person name="Tapia R."/>
            <person name="Han C."/>
            <person name="Larimer F."/>
            <person name="Land M."/>
            <person name="Hauser L."/>
            <person name="Markowitz V."/>
            <person name="Cheng J.-F."/>
            <person name="Hugenholtz P."/>
            <person name="Woyke T."/>
            <person name="Wu D."/>
            <person name="Jando M."/>
            <person name="Brambilla E."/>
            <person name="Klenk H.-P."/>
            <person name="Eisen J.A."/>
        </authorList>
    </citation>
    <scope>NUCLEOTIDE SEQUENCE [LARGE SCALE GENOMIC DNA]</scope>
    <source>
        <strain evidence="5">ATCC 8368 / DSM 20162 / CCUG 35730 / CIP 100753 / JCM 10117 / KCTC 9821 / NBRC 16120 / NCIMB 702349 / NCTC 13040</strain>
    </source>
</reference>
<protein>
    <submittedName>
        <fullName evidence="4">Acetyltransferase-like protein</fullName>
    </submittedName>
</protein>
<organism evidence="4 5">
    <name type="scientific">Tsukamurella paurometabola (strain ATCC 8368 / DSM 20162 / CCUG 35730 / CIP 100753 / JCM 10117 / KCTC 9821 / NBRC 16120 / NCIMB 702349 / NCTC 13040)</name>
    <name type="common">Corynebacterium paurometabolum</name>
    <dbReference type="NCBI Taxonomy" id="521096"/>
    <lineage>
        <taxon>Bacteria</taxon>
        <taxon>Bacillati</taxon>
        <taxon>Actinomycetota</taxon>
        <taxon>Actinomycetes</taxon>
        <taxon>Mycobacteriales</taxon>
        <taxon>Tsukamurellaceae</taxon>
        <taxon>Tsukamurella</taxon>
    </lineage>
</organism>
<feature type="transmembrane region" description="Helical" evidence="3">
    <location>
        <begin position="32"/>
        <end position="51"/>
    </location>
</feature>
<dbReference type="GO" id="GO:0008374">
    <property type="term" value="F:O-acyltransferase activity"/>
    <property type="evidence" value="ECO:0007669"/>
    <property type="project" value="TreeGrafter"/>
</dbReference>
<dbReference type="KEGG" id="tpr:Tpau_2602"/>
<keyword evidence="5" id="KW-1185">Reference proteome</keyword>
<evidence type="ECO:0000256" key="1">
    <source>
        <dbReference type="ARBA" id="ARBA00007274"/>
    </source>
</evidence>
<keyword evidence="3" id="KW-1133">Transmembrane helix</keyword>
<dbReference type="InterPro" id="IPR001451">
    <property type="entry name" value="Hexapep"/>
</dbReference>
<evidence type="ECO:0000256" key="3">
    <source>
        <dbReference type="SAM" id="Phobius"/>
    </source>
</evidence>
<keyword evidence="2 4" id="KW-0808">Transferase</keyword>
<dbReference type="AlphaFoldDB" id="D5US00"/>
<comment type="similarity">
    <text evidence="1">Belongs to the transferase hexapeptide repeat family.</text>
</comment>
<keyword evidence="3" id="KW-0472">Membrane</keyword>
<evidence type="ECO:0000256" key="2">
    <source>
        <dbReference type="ARBA" id="ARBA00022679"/>
    </source>
</evidence>
<dbReference type="PANTHER" id="PTHR23416:SF23">
    <property type="entry name" value="ACETYLTRANSFERASE C18B11.09C-RELATED"/>
    <property type="match status" value="1"/>
</dbReference>
<reference evidence="4 5" key="2">
    <citation type="journal article" date="2011" name="Stand. Genomic Sci.">
        <title>Complete genome sequence of Tsukamurella paurometabola type strain (no. 33).</title>
        <authorList>
            <person name="Munk A.C."/>
            <person name="Lapidus A."/>
            <person name="Lucas S."/>
            <person name="Nolan M."/>
            <person name="Tice H."/>
            <person name="Cheng J.F."/>
            <person name="Del Rio T.G."/>
            <person name="Goodwin L."/>
            <person name="Pitluck S."/>
            <person name="Liolios K."/>
            <person name="Huntemann M."/>
            <person name="Ivanova N."/>
            <person name="Mavromatis K."/>
            <person name="Mikhailova N."/>
            <person name="Pati A."/>
            <person name="Chen A."/>
            <person name="Palaniappan K."/>
            <person name="Tapia R."/>
            <person name="Han C."/>
            <person name="Land M."/>
            <person name="Hauser L."/>
            <person name="Chang Y.J."/>
            <person name="Jeffries C.D."/>
            <person name="Brettin T."/>
            <person name="Yasawong M."/>
            <person name="Brambilla E.M."/>
            <person name="Rohde M."/>
            <person name="Sikorski J."/>
            <person name="Goker M."/>
            <person name="Detter J.C."/>
            <person name="Woyke T."/>
            <person name="Bristow J."/>
            <person name="Eisen J.A."/>
            <person name="Markowitz V."/>
            <person name="Hugenholtz P."/>
            <person name="Kyrpides N.C."/>
            <person name="Klenk H.P."/>
        </authorList>
    </citation>
    <scope>NUCLEOTIDE SEQUENCE [LARGE SCALE GENOMIC DNA]</scope>
    <source>
        <strain evidence="5">ATCC 8368 / DSM 20162 / CCUG 35730 / CIP 100753 / JCM 10117 / KCTC 9821 / NBRC 16120 / NCIMB 702349 / NCTC 13040</strain>
    </source>
</reference>
<evidence type="ECO:0000313" key="5">
    <source>
        <dbReference type="Proteomes" id="UP000001213"/>
    </source>
</evidence>
<dbReference type="eggNOG" id="COG0110">
    <property type="taxonomic scope" value="Bacteria"/>
</dbReference>
<dbReference type="SUPFAM" id="SSF51161">
    <property type="entry name" value="Trimeric LpxA-like enzymes"/>
    <property type="match status" value="1"/>
</dbReference>
<accession>D5US00</accession>
<evidence type="ECO:0000313" key="4">
    <source>
        <dbReference type="EMBL" id="ADG79205.1"/>
    </source>
</evidence>
<dbReference type="STRING" id="521096.Tpau_2602"/>
<dbReference type="RefSeq" id="WP_013127224.1">
    <property type="nucleotide sequence ID" value="NC_014158.1"/>
</dbReference>
<name>D5US00_TSUPD</name>
<sequence>MSAHSSAPAVEVPVFRNLAAFDGSSIDRGKSVLVRLIWLTVSGTVVMRWWFPNRARITVLRAFGARIGTGCIVRHRVRIELPWFLDVGDHSWIGEGVWIIDKAPVRIGSHVCVSQAAVLCAASHDRHRPDFPEDNRPIVIGDGAWVALGATVLSGVTVGRNAVVRAGTVLARDLASVHVDGGTDV</sequence>
<dbReference type="Proteomes" id="UP000001213">
    <property type="component" value="Chromosome"/>
</dbReference>
<dbReference type="GO" id="GO:0005829">
    <property type="term" value="C:cytosol"/>
    <property type="evidence" value="ECO:0007669"/>
    <property type="project" value="TreeGrafter"/>
</dbReference>
<keyword evidence="3" id="KW-0812">Transmembrane</keyword>
<dbReference type="Pfam" id="PF00132">
    <property type="entry name" value="Hexapep"/>
    <property type="match status" value="1"/>
</dbReference>
<dbReference type="HOGENOM" id="CLU_051638_7_2_11"/>
<dbReference type="Gene3D" id="2.160.10.10">
    <property type="entry name" value="Hexapeptide repeat proteins"/>
    <property type="match status" value="1"/>
</dbReference>
<gene>
    <name evidence="4" type="ordered locus">Tpau_2602</name>
</gene>
<dbReference type="PANTHER" id="PTHR23416">
    <property type="entry name" value="SIALIC ACID SYNTHASE-RELATED"/>
    <property type="match status" value="1"/>
</dbReference>
<dbReference type="EMBL" id="CP001966">
    <property type="protein sequence ID" value="ADG79205.1"/>
    <property type="molecule type" value="Genomic_DNA"/>
</dbReference>
<dbReference type="InterPro" id="IPR011004">
    <property type="entry name" value="Trimer_LpxA-like_sf"/>
</dbReference>
<dbReference type="InterPro" id="IPR051159">
    <property type="entry name" value="Hexapeptide_acetyltransf"/>
</dbReference>